<name>A0A512MIF7_9BACT</name>
<comment type="caution">
    <text evidence="1">The sequence shown here is derived from an EMBL/GenBank/DDBJ whole genome shotgun (WGS) entry which is preliminary data.</text>
</comment>
<organism evidence="1 2">
    <name type="scientific">Brevifollis gellanilyticus</name>
    <dbReference type="NCBI Taxonomy" id="748831"/>
    <lineage>
        <taxon>Bacteria</taxon>
        <taxon>Pseudomonadati</taxon>
        <taxon>Verrucomicrobiota</taxon>
        <taxon>Verrucomicrobiia</taxon>
        <taxon>Verrucomicrobiales</taxon>
        <taxon>Verrucomicrobiaceae</taxon>
    </lineage>
</organism>
<accession>A0A512MIF7</accession>
<dbReference type="InterPro" id="IPR003718">
    <property type="entry name" value="OsmC/Ohr_fam"/>
</dbReference>
<gene>
    <name evidence="1" type="ORF">BGE01nite_53820</name>
</gene>
<reference evidence="1 2" key="1">
    <citation type="submission" date="2019-07" db="EMBL/GenBank/DDBJ databases">
        <title>Whole genome shotgun sequence of Brevifollis gellanilyticus NBRC 108608.</title>
        <authorList>
            <person name="Hosoyama A."/>
            <person name="Uohara A."/>
            <person name="Ohji S."/>
            <person name="Ichikawa N."/>
        </authorList>
    </citation>
    <scope>NUCLEOTIDE SEQUENCE [LARGE SCALE GENOMIC DNA]</scope>
    <source>
        <strain evidence="1 2">NBRC 108608</strain>
    </source>
</reference>
<dbReference type="EMBL" id="BKAG01000070">
    <property type="protein sequence ID" value="GEP46091.1"/>
    <property type="molecule type" value="Genomic_DNA"/>
</dbReference>
<dbReference type="Pfam" id="PF02566">
    <property type="entry name" value="OsmC"/>
    <property type="match status" value="1"/>
</dbReference>
<evidence type="ECO:0000313" key="1">
    <source>
        <dbReference type="EMBL" id="GEP46091.1"/>
    </source>
</evidence>
<dbReference type="InterPro" id="IPR036102">
    <property type="entry name" value="OsmC/Ohrsf"/>
</dbReference>
<dbReference type="Gene3D" id="3.30.300.20">
    <property type="match status" value="1"/>
</dbReference>
<dbReference type="PANTHER" id="PTHR39624">
    <property type="entry name" value="PROTEIN INVOLVED IN RIMO-MEDIATED BETA-METHYLTHIOLATION OF RIBOSOMAL PROTEIN S12 YCAO"/>
    <property type="match status" value="1"/>
</dbReference>
<proteinExistence type="predicted"/>
<dbReference type="InterPro" id="IPR015946">
    <property type="entry name" value="KH_dom-like_a/b"/>
</dbReference>
<protein>
    <submittedName>
        <fullName evidence="1">Redox protein</fullName>
    </submittedName>
</protein>
<sequence length="142" mass="15329">MLEARMAVSISIDYLGGLRCQATHGPSKNQFVTDAPVDNHGKGESFSPTDLVATALAACMATVINIKANSKGYDIPGMKVSVEKHMSEDSPRRIVRLPVTIEIPLPADHADRKLLEATALACPVHQSVHPDIDMPVNFVWNG</sequence>
<dbReference type="SUPFAM" id="SSF82784">
    <property type="entry name" value="OsmC-like"/>
    <property type="match status" value="1"/>
</dbReference>
<dbReference type="PANTHER" id="PTHR39624:SF2">
    <property type="entry name" value="OSMC-LIKE PROTEIN"/>
    <property type="match status" value="1"/>
</dbReference>
<dbReference type="AlphaFoldDB" id="A0A512MIF7"/>
<evidence type="ECO:0000313" key="2">
    <source>
        <dbReference type="Proteomes" id="UP000321577"/>
    </source>
</evidence>
<keyword evidence="2" id="KW-1185">Reference proteome</keyword>
<dbReference type="Proteomes" id="UP000321577">
    <property type="component" value="Unassembled WGS sequence"/>
</dbReference>